<evidence type="ECO:0008006" key="3">
    <source>
        <dbReference type="Google" id="ProtNLM"/>
    </source>
</evidence>
<dbReference type="RefSeq" id="WP_109334379.1">
    <property type="nucleotide sequence ID" value="NZ_CP029359.1"/>
</dbReference>
<protein>
    <recommendedName>
        <fullName evidence="3">Class I SAM-dependent methyltransferase</fullName>
    </recommendedName>
</protein>
<sequence length="324" mass="35737">MLSKLLAQHIGVNVAKMRAPNFLERQDEMERAKVARIERGAGWRSVESCPLCGGAAATHVLTKRGSDMVACTGCGLYYHRRIPADLGDVYDTGAYEVYSRPEDDEHFTYRKERFGRERVAILERHGGPLAGRRLLDIGCGAGWFLAAALEAGALAFGTDYSIANRTEAARRTGVPIFDQNLDRLPERDFDIVTLFDVIEHVPEPLPFLRQVDRLLRPGGLLLVYTPNADSFAVRAAGPLASIIDPTEHILLFTLDSLRHLGDRMGYELPYLETRGLDVAGCLALPDLAESVDGGFLVRHADALQAMIDAAGCGNYARVLYRKRP</sequence>
<evidence type="ECO:0000313" key="1">
    <source>
        <dbReference type="EMBL" id="AWK90253.1"/>
    </source>
</evidence>
<reference evidence="2" key="1">
    <citation type="submission" date="2018-05" db="EMBL/GenBank/DDBJ databases">
        <title>Azospirillum thermophila sp. nov., a novel isolated from hot spring.</title>
        <authorList>
            <person name="Zhao Z."/>
        </authorList>
    </citation>
    <scope>NUCLEOTIDE SEQUENCE [LARGE SCALE GENOMIC DNA]</scope>
    <source>
        <strain evidence="2">CFH 70021</strain>
        <plasmid evidence="2">unnamed4</plasmid>
    </source>
</reference>
<dbReference type="EMBL" id="CP029359">
    <property type="protein sequence ID" value="AWK90253.1"/>
    <property type="molecule type" value="Genomic_DNA"/>
</dbReference>
<accession>A0A2S2D0G1</accession>
<name>A0A2S2D0G1_9PROT</name>
<dbReference type="OrthoDB" id="9777830at2"/>
<keyword evidence="1" id="KW-0614">Plasmid</keyword>
<evidence type="ECO:0000313" key="2">
    <source>
        <dbReference type="Proteomes" id="UP000245629"/>
    </source>
</evidence>
<geneLocation type="plasmid" evidence="1 2">
    <name>unnamed4</name>
</geneLocation>
<dbReference type="KEGG" id="azz:DEW08_30040"/>
<keyword evidence="2" id="KW-1185">Reference proteome</keyword>
<organism evidence="1 2">
    <name type="scientific">Azospirillum thermophilum</name>
    <dbReference type="NCBI Taxonomy" id="2202148"/>
    <lineage>
        <taxon>Bacteria</taxon>
        <taxon>Pseudomonadati</taxon>
        <taxon>Pseudomonadota</taxon>
        <taxon>Alphaproteobacteria</taxon>
        <taxon>Rhodospirillales</taxon>
        <taxon>Azospirillaceae</taxon>
        <taxon>Azospirillum</taxon>
    </lineage>
</organism>
<dbReference type="InterPro" id="IPR029063">
    <property type="entry name" value="SAM-dependent_MTases_sf"/>
</dbReference>
<dbReference type="SUPFAM" id="SSF53335">
    <property type="entry name" value="S-adenosyl-L-methionine-dependent methyltransferases"/>
    <property type="match status" value="1"/>
</dbReference>
<dbReference type="Proteomes" id="UP000245629">
    <property type="component" value="Plasmid unnamed4"/>
</dbReference>
<dbReference type="PANTHER" id="PTHR43861">
    <property type="entry name" value="TRANS-ACONITATE 2-METHYLTRANSFERASE-RELATED"/>
    <property type="match status" value="1"/>
</dbReference>
<dbReference type="Pfam" id="PF13489">
    <property type="entry name" value="Methyltransf_23"/>
    <property type="match status" value="1"/>
</dbReference>
<proteinExistence type="predicted"/>
<dbReference type="AlphaFoldDB" id="A0A2S2D0G1"/>
<gene>
    <name evidence="1" type="ORF">DEW08_30040</name>
</gene>
<dbReference type="Gene3D" id="3.40.50.150">
    <property type="entry name" value="Vaccinia Virus protein VP39"/>
    <property type="match status" value="1"/>
</dbReference>